<dbReference type="EMBL" id="CP095061">
    <property type="protein sequence ID" value="UOQ67226.1"/>
    <property type="molecule type" value="Genomic_DNA"/>
</dbReference>
<comment type="similarity">
    <text evidence="1">Belongs to the transferase hexapeptide repeat family.</text>
</comment>
<evidence type="ECO:0000313" key="4">
    <source>
        <dbReference type="Proteomes" id="UP000830401"/>
    </source>
</evidence>
<dbReference type="Pfam" id="PF17836">
    <property type="entry name" value="PglD_N"/>
    <property type="match status" value="1"/>
</dbReference>
<dbReference type="InterPro" id="IPR050179">
    <property type="entry name" value="Trans_hexapeptide_repeat"/>
</dbReference>
<keyword evidence="4" id="KW-1185">Reference proteome</keyword>
<dbReference type="InterPro" id="IPR020019">
    <property type="entry name" value="AcTrfase_PglD-like"/>
</dbReference>
<dbReference type="InterPro" id="IPR011004">
    <property type="entry name" value="Trimer_LpxA-like_sf"/>
</dbReference>
<feature type="domain" description="PglD N-terminal" evidence="2">
    <location>
        <begin position="5"/>
        <end position="82"/>
    </location>
</feature>
<evidence type="ECO:0000313" key="3">
    <source>
        <dbReference type="EMBL" id="UOQ67226.1"/>
    </source>
</evidence>
<dbReference type="Gene3D" id="3.40.50.20">
    <property type="match status" value="1"/>
</dbReference>
<evidence type="ECO:0000256" key="1">
    <source>
        <dbReference type="ARBA" id="ARBA00007274"/>
    </source>
</evidence>
<accession>A0ABY4G8W6</accession>
<proteinExistence type="inferred from homology"/>
<sequence>MKRTAIIGAGALGQQLAQHLRQTVGWQVAGFFDDWYATSTGPEPVFGKVADVAAAYAAGRFDNLLIGIGYHHMARRQELFEDLLAAGLPFAQFVHPAAYVDVSAVLAPGVFVSPGCILDLNVRLEANVLLYTGCIVAHDSAIGSHTIMGPGVRLAGRVRIGERCFLGVGTTIIDSRTVVADVRTGGGAVLIHDADASGTYVGVPARRLPAHSIAPESDSLESC</sequence>
<gene>
    <name evidence="3" type="ORF">MUN86_04835</name>
</gene>
<name>A0ABY4G8W6_9BACT</name>
<evidence type="ECO:0000259" key="2">
    <source>
        <dbReference type="Pfam" id="PF17836"/>
    </source>
</evidence>
<dbReference type="PANTHER" id="PTHR43300:SF7">
    <property type="entry name" value="UDP-N-ACETYLBACILLOSAMINE N-ACETYLTRANSFERASE"/>
    <property type="match status" value="1"/>
</dbReference>
<dbReference type="InterPro" id="IPR041561">
    <property type="entry name" value="PglD_N"/>
</dbReference>
<dbReference type="CDD" id="cd03360">
    <property type="entry name" value="LbH_AT_putative"/>
    <property type="match status" value="1"/>
</dbReference>
<dbReference type="SUPFAM" id="SSF51161">
    <property type="entry name" value="Trimeric LpxA-like enzymes"/>
    <property type="match status" value="1"/>
</dbReference>
<dbReference type="Proteomes" id="UP000830401">
    <property type="component" value="Chromosome"/>
</dbReference>
<protein>
    <submittedName>
        <fullName evidence="3">Acetyltransferase</fullName>
    </submittedName>
</protein>
<dbReference type="Gene3D" id="2.160.10.10">
    <property type="entry name" value="Hexapeptide repeat proteins"/>
    <property type="match status" value="1"/>
</dbReference>
<reference evidence="3" key="1">
    <citation type="submission" date="2022-04" db="EMBL/GenBank/DDBJ databases">
        <title>Hymenobacter sp. isolated from the air.</title>
        <authorList>
            <person name="Won M."/>
            <person name="Lee C.-M."/>
            <person name="Woen H.-Y."/>
            <person name="Kwon S.-W."/>
        </authorList>
    </citation>
    <scope>NUCLEOTIDE SEQUENCE</scope>
    <source>
        <strain evidence="3">5420S-77</strain>
    </source>
</reference>
<organism evidence="3 4">
    <name type="scientific">Hymenobacter volaticus</name>
    <dbReference type="NCBI Taxonomy" id="2932254"/>
    <lineage>
        <taxon>Bacteria</taxon>
        <taxon>Pseudomonadati</taxon>
        <taxon>Bacteroidota</taxon>
        <taxon>Cytophagia</taxon>
        <taxon>Cytophagales</taxon>
        <taxon>Hymenobacteraceae</taxon>
        <taxon>Hymenobacter</taxon>
    </lineage>
</organism>
<dbReference type="PANTHER" id="PTHR43300">
    <property type="entry name" value="ACETYLTRANSFERASE"/>
    <property type="match status" value="1"/>
</dbReference>
<dbReference type="RefSeq" id="WP_245122426.1">
    <property type="nucleotide sequence ID" value="NZ_CP095061.1"/>
</dbReference>